<gene>
    <name evidence="3" type="ORF">R4Z09_13175</name>
</gene>
<evidence type="ECO:0000313" key="3">
    <source>
        <dbReference type="EMBL" id="WVX83847.1"/>
    </source>
</evidence>
<dbReference type="PANTHER" id="PTHR43459:SF1">
    <property type="entry name" value="EG:BACN32G11.4 PROTEIN"/>
    <property type="match status" value="1"/>
</dbReference>
<evidence type="ECO:0000313" key="4">
    <source>
        <dbReference type="Proteomes" id="UP001357223"/>
    </source>
</evidence>
<dbReference type="RefSeq" id="WP_338452719.1">
    <property type="nucleotide sequence ID" value="NZ_CP137640.1"/>
</dbReference>
<comment type="similarity">
    <text evidence="1 2">Belongs to the enoyl-CoA hydratase/isomerase family.</text>
</comment>
<dbReference type="Pfam" id="PF00378">
    <property type="entry name" value="ECH_1"/>
    <property type="match status" value="1"/>
</dbReference>
<evidence type="ECO:0000256" key="1">
    <source>
        <dbReference type="ARBA" id="ARBA00005254"/>
    </source>
</evidence>
<dbReference type="EMBL" id="CP137640">
    <property type="protein sequence ID" value="WVX83847.1"/>
    <property type="molecule type" value="Genomic_DNA"/>
</dbReference>
<dbReference type="InterPro" id="IPR029045">
    <property type="entry name" value="ClpP/crotonase-like_dom_sf"/>
</dbReference>
<dbReference type="PANTHER" id="PTHR43459">
    <property type="entry name" value="ENOYL-COA HYDRATASE"/>
    <property type="match status" value="1"/>
</dbReference>
<dbReference type="InterPro" id="IPR018376">
    <property type="entry name" value="Enoyl-CoA_hyd/isom_CS"/>
</dbReference>
<keyword evidence="4" id="KW-1185">Reference proteome</keyword>
<protein>
    <submittedName>
        <fullName evidence="3">Enoyl-CoA hydratase/isomerase family protein</fullName>
    </submittedName>
</protein>
<dbReference type="SUPFAM" id="SSF52096">
    <property type="entry name" value="ClpP/crotonase"/>
    <property type="match status" value="1"/>
</dbReference>
<reference evidence="3 4" key="1">
    <citation type="submission" date="2023-10" db="EMBL/GenBank/DDBJ databases">
        <title>Niallia locisalis sp.nov. isolated from a salt pond sample.</title>
        <authorList>
            <person name="Li X.-J."/>
            <person name="Dong L."/>
        </authorList>
    </citation>
    <scope>NUCLEOTIDE SEQUENCE [LARGE SCALE GENOMIC DNA]</scope>
    <source>
        <strain evidence="3 4">DSM 29761</strain>
    </source>
</reference>
<dbReference type="InterPro" id="IPR014748">
    <property type="entry name" value="Enoyl-CoA_hydra_C"/>
</dbReference>
<accession>A0ABZ2CKD4</accession>
<sequence length="256" mass="28365">MNEATLVKIENGIGFIRLNRPEKLNSLSSDLVESFTNNLESLGKNENVKVIIVSGEGKGFCAGGDLETMKNLSQANEKLEYMQKASALTKTILNLDKYVVSAVHGFAAGAGYSLALASDFIVANKSAKFALSFVNVGVIPDLGLMKLLSERVPLSIAKEWILSGKVMTAEEAQNWGVINRITEGDVLQEAIEFSQFIINGPQESNKYVKQLLNHDVQLSWDDVLEQENMIQTYLMQSEDYEEGVNAFYEKRAPKFK</sequence>
<dbReference type="InterPro" id="IPR001753">
    <property type="entry name" value="Enoyl-CoA_hydra/iso"/>
</dbReference>
<dbReference type="CDD" id="cd06558">
    <property type="entry name" value="crotonase-like"/>
    <property type="match status" value="1"/>
</dbReference>
<dbReference type="PROSITE" id="PS00166">
    <property type="entry name" value="ENOYL_COA_HYDRATASE"/>
    <property type="match status" value="1"/>
</dbReference>
<name>A0ABZ2CKD4_9BACI</name>
<dbReference type="Gene3D" id="3.90.226.10">
    <property type="entry name" value="2-enoyl-CoA Hydratase, Chain A, domain 1"/>
    <property type="match status" value="1"/>
</dbReference>
<organism evidence="3 4">
    <name type="scientific">Niallia oryzisoli</name>
    <dbReference type="NCBI Taxonomy" id="1737571"/>
    <lineage>
        <taxon>Bacteria</taxon>
        <taxon>Bacillati</taxon>
        <taxon>Bacillota</taxon>
        <taxon>Bacilli</taxon>
        <taxon>Bacillales</taxon>
        <taxon>Bacillaceae</taxon>
        <taxon>Niallia</taxon>
    </lineage>
</organism>
<dbReference type="Gene3D" id="1.10.12.10">
    <property type="entry name" value="Lyase 2-enoyl-coa Hydratase, Chain A, domain 2"/>
    <property type="match status" value="1"/>
</dbReference>
<evidence type="ECO:0000256" key="2">
    <source>
        <dbReference type="RuleBase" id="RU003707"/>
    </source>
</evidence>
<proteinExistence type="inferred from homology"/>
<dbReference type="Proteomes" id="UP001357223">
    <property type="component" value="Chromosome"/>
</dbReference>